<dbReference type="SUPFAM" id="SSF56112">
    <property type="entry name" value="Protein kinase-like (PK-like)"/>
    <property type="match status" value="1"/>
</dbReference>
<dbReference type="Pfam" id="PF00069">
    <property type="entry name" value="Pkinase"/>
    <property type="match status" value="1"/>
</dbReference>
<dbReference type="PANTHER" id="PTHR43289">
    <property type="entry name" value="MITOGEN-ACTIVATED PROTEIN KINASE KINASE KINASE 20-RELATED"/>
    <property type="match status" value="1"/>
</dbReference>
<dbReference type="AlphaFoldDB" id="A0A7W5D2U8"/>
<feature type="transmembrane region" description="Helical" evidence="8">
    <location>
        <begin position="645"/>
        <end position="667"/>
    </location>
</feature>
<dbReference type="Gene3D" id="3.30.200.20">
    <property type="entry name" value="Phosphorylase Kinase, domain 1"/>
    <property type="match status" value="2"/>
</dbReference>
<evidence type="ECO:0000256" key="5">
    <source>
        <dbReference type="ARBA" id="ARBA00022777"/>
    </source>
</evidence>
<evidence type="ECO:0000259" key="9">
    <source>
        <dbReference type="PROSITE" id="PS50011"/>
    </source>
</evidence>
<dbReference type="InterPro" id="IPR008271">
    <property type="entry name" value="Ser/Thr_kinase_AS"/>
</dbReference>
<feature type="transmembrane region" description="Helical" evidence="8">
    <location>
        <begin position="798"/>
        <end position="817"/>
    </location>
</feature>
<protein>
    <recommendedName>
        <fullName evidence="1">non-specific serine/threonine protein kinase</fullName>
        <ecNumber evidence="1">2.7.11.1</ecNumber>
    </recommendedName>
</protein>
<evidence type="ECO:0000313" key="11">
    <source>
        <dbReference type="Proteomes" id="UP000530850"/>
    </source>
</evidence>
<dbReference type="InterPro" id="IPR011009">
    <property type="entry name" value="Kinase-like_dom_sf"/>
</dbReference>
<gene>
    <name evidence="10" type="ORF">FHR31_001739</name>
</gene>
<feature type="compositionally biased region" description="Low complexity" evidence="7">
    <location>
        <begin position="160"/>
        <end position="171"/>
    </location>
</feature>
<dbReference type="GO" id="GO:0004674">
    <property type="term" value="F:protein serine/threonine kinase activity"/>
    <property type="evidence" value="ECO:0007669"/>
    <property type="project" value="UniProtKB-KW"/>
</dbReference>
<feature type="transmembrane region" description="Helical" evidence="8">
    <location>
        <begin position="851"/>
        <end position="871"/>
    </location>
</feature>
<feature type="compositionally biased region" description="Gly residues" evidence="7">
    <location>
        <begin position="69"/>
        <end position="105"/>
    </location>
</feature>
<keyword evidence="2 10" id="KW-0723">Serine/threonine-protein kinase</keyword>
<feature type="compositionally biased region" description="Acidic residues" evidence="7">
    <location>
        <begin position="243"/>
        <end position="253"/>
    </location>
</feature>
<evidence type="ECO:0000256" key="3">
    <source>
        <dbReference type="ARBA" id="ARBA00022679"/>
    </source>
</evidence>
<evidence type="ECO:0000256" key="4">
    <source>
        <dbReference type="ARBA" id="ARBA00022741"/>
    </source>
</evidence>
<keyword evidence="8" id="KW-0812">Transmembrane</keyword>
<sequence length="892" mass="90912">MAKQKLLLDRYRVVKAVGTGGFATVYEALDTHLNRPVAIKVFELSESDAAGFHLAALDGKIAAELEGAGEGSASGGAGGGAAAHGDAAGGSQGAAPGQGAGGGADGPEPATAAFPSDPSFLRAREERLAARNGASLRKKPNFEELAQAFEEELEQEERAAQGSGAQASDLASGAASANGAAEAAALSDAGKSGVINLDNTVPWDEEEDLGPDEYFESASDSPTAEGDDGSSHGAHAAPGAGDDGFDDEPEDEPALAFNGPASLPIIGAATGQGASAPAHGAHAAPAEGAPADGSASAADAPAASQPGSGTAVMPEAATPSASAEPSAPAAAADATDEDDEDDADSLTSAFDSIPAIVEARLIASLNDPNIVTVYDCQESEGRAYIIMEFVDGLTLAQLLDKVGDQITLDMVAAIVAAVTGALETAHRHNVLHLDIKPENVLIDQQGQVKVTDFGLATLADASGHGHAAAGTIGYMPPEQLRSQPLDMRTDEWAVASLTYEMLTGTNQFIVDDLKDALPAIEDSELPVPSQMWDEAGDGLDDVVFAGLDIDPDDRYQTVEEFAQALLPQLGSVRKGKKQLAKAVAAEEEPEEVEEETVPQGPVIPLVDRVGPRGAQLLVRILSALCCGGCAAVAMVNFHALGLSSLGLAVDAPFVFWPLLVAAAALAAVRPNFGALAAPLFLAVSFFANGAFLLALGFGALTVLWWVKFCSQDEAMALCALLGPAAGAIGMGAVAPLTAGALMSVGRAAVCAAYNALFALVMACLGSCTLLGWNAAANAVFSINMQSVFLNVVQRPETWLMAVAWVGAAALFGLFCARGTRFFDVLGSAAGAAVLLVAGWACAQLSTGFDPLSLAGCILPGAFAVVLALLGVPDRARRDIDDWEALRNLDDLA</sequence>
<keyword evidence="8" id="KW-0472">Membrane</keyword>
<dbReference type="RefSeq" id="WP_123186015.1">
    <property type="nucleotide sequence ID" value="NZ_JACHYA010000006.1"/>
</dbReference>
<feature type="transmembrane region" description="Helical" evidence="8">
    <location>
        <begin position="756"/>
        <end position="778"/>
    </location>
</feature>
<feature type="region of interest" description="Disordered" evidence="7">
    <location>
        <begin position="151"/>
        <end position="171"/>
    </location>
</feature>
<dbReference type="CDD" id="cd14014">
    <property type="entry name" value="STKc_PknB_like"/>
    <property type="match status" value="1"/>
</dbReference>
<feature type="compositionally biased region" description="Acidic residues" evidence="7">
    <location>
        <begin position="203"/>
        <end position="215"/>
    </location>
</feature>
<feature type="region of interest" description="Disordered" evidence="7">
    <location>
        <begin position="202"/>
        <end position="345"/>
    </location>
</feature>
<feature type="transmembrane region" description="Helical" evidence="8">
    <location>
        <begin position="824"/>
        <end position="845"/>
    </location>
</feature>
<keyword evidence="8" id="KW-1133">Transmembrane helix</keyword>
<dbReference type="PROSITE" id="PS00108">
    <property type="entry name" value="PROTEIN_KINASE_ST"/>
    <property type="match status" value="1"/>
</dbReference>
<evidence type="ECO:0000256" key="6">
    <source>
        <dbReference type="ARBA" id="ARBA00022840"/>
    </source>
</evidence>
<dbReference type="Proteomes" id="UP000530850">
    <property type="component" value="Unassembled WGS sequence"/>
</dbReference>
<keyword evidence="4" id="KW-0547">Nucleotide-binding</keyword>
<organism evidence="10 11">
    <name type="scientific">Parvibacter caecicola</name>
    <dbReference type="NCBI Taxonomy" id="747645"/>
    <lineage>
        <taxon>Bacteria</taxon>
        <taxon>Bacillati</taxon>
        <taxon>Actinomycetota</taxon>
        <taxon>Coriobacteriia</taxon>
        <taxon>Coriobacteriales</taxon>
        <taxon>Coriobacteriaceae</taxon>
        <taxon>Parvibacter</taxon>
    </lineage>
</organism>
<comment type="caution">
    <text evidence="10">The sequence shown here is derived from an EMBL/GenBank/DDBJ whole genome shotgun (WGS) entry which is preliminary data.</text>
</comment>
<evidence type="ECO:0000256" key="7">
    <source>
        <dbReference type="SAM" id="MobiDB-lite"/>
    </source>
</evidence>
<dbReference type="EMBL" id="JACHYA010000006">
    <property type="protein sequence ID" value="MBB3171908.1"/>
    <property type="molecule type" value="Genomic_DNA"/>
</dbReference>
<feature type="transmembrane region" description="Helical" evidence="8">
    <location>
        <begin position="679"/>
        <end position="705"/>
    </location>
</feature>
<evidence type="ECO:0000256" key="1">
    <source>
        <dbReference type="ARBA" id="ARBA00012513"/>
    </source>
</evidence>
<keyword evidence="3" id="KW-0808">Transferase</keyword>
<feature type="compositionally biased region" description="Low complexity" evidence="7">
    <location>
        <begin position="271"/>
        <end position="333"/>
    </location>
</feature>
<name>A0A7W5D2U8_9ACTN</name>
<evidence type="ECO:0000256" key="2">
    <source>
        <dbReference type="ARBA" id="ARBA00022527"/>
    </source>
</evidence>
<dbReference type="GeneID" id="93357324"/>
<evidence type="ECO:0000313" key="10">
    <source>
        <dbReference type="EMBL" id="MBB3171908.1"/>
    </source>
</evidence>
<feature type="compositionally biased region" description="Acidic residues" evidence="7">
    <location>
        <begin position="334"/>
        <end position="344"/>
    </location>
</feature>
<keyword evidence="6" id="KW-0067">ATP-binding</keyword>
<keyword evidence="5 10" id="KW-0418">Kinase</keyword>
<accession>A0A7W5D2U8</accession>
<dbReference type="EC" id="2.7.11.1" evidence="1"/>
<feature type="domain" description="Protein kinase" evidence="9">
    <location>
        <begin position="300"/>
        <end position="566"/>
    </location>
</feature>
<dbReference type="PROSITE" id="PS50011">
    <property type="entry name" value="PROTEIN_KINASE_DOM"/>
    <property type="match status" value="1"/>
</dbReference>
<feature type="transmembrane region" description="Helical" evidence="8">
    <location>
        <begin position="616"/>
        <end position="639"/>
    </location>
</feature>
<dbReference type="PANTHER" id="PTHR43289:SF6">
    <property type="entry name" value="SERINE_THREONINE-PROTEIN KINASE NEKL-3"/>
    <property type="match status" value="1"/>
</dbReference>
<evidence type="ECO:0000256" key="8">
    <source>
        <dbReference type="SAM" id="Phobius"/>
    </source>
</evidence>
<dbReference type="SMART" id="SM00220">
    <property type="entry name" value="S_TKc"/>
    <property type="match status" value="1"/>
</dbReference>
<dbReference type="InterPro" id="IPR000719">
    <property type="entry name" value="Prot_kinase_dom"/>
</dbReference>
<proteinExistence type="predicted"/>
<feature type="region of interest" description="Disordered" evidence="7">
    <location>
        <begin position="69"/>
        <end position="116"/>
    </location>
</feature>
<dbReference type="GO" id="GO:0005524">
    <property type="term" value="F:ATP binding"/>
    <property type="evidence" value="ECO:0007669"/>
    <property type="project" value="UniProtKB-KW"/>
</dbReference>
<reference evidence="10 11" key="1">
    <citation type="submission" date="2020-08" db="EMBL/GenBank/DDBJ databases">
        <title>Sequencing the genomes of 1000 actinobacteria strains.</title>
        <authorList>
            <person name="Klenk H.-P."/>
        </authorList>
    </citation>
    <scope>NUCLEOTIDE SEQUENCE [LARGE SCALE GENOMIC DNA]</scope>
    <source>
        <strain evidence="10 11">DSM 22242</strain>
    </source>
</reference>
<dbReference type="Gene3D" id="1.10.510.10">
    <property type="entry name" value="Transferase(Phosphotransferase) domain 1"/>
    <property type="match status" value="1"/>
</dbReference>
<feature type="compositionally biased region" description="Low complexity" evidence="7">
    <location>
        <begin position="231"/>
        <end position="240"/>
    </location>
</feature>
<feature type="transmembrane region" description="Helical" evidence="8">
    <location>
        <begin position="725"/>
        <end position="744"/>
    </location>
</feature>